<dbReference type="EMBL" id="BAABAB010000056">
    <property type="protein sequence ID" value="GAA3643641.1"/>
    <property type="molecule type" value="Genomic_DNA"/>
</dbReference>
<gene>
    <name evidence="1" type="ORF">GCM10022236_52880</name>
</gene>
<organism evidence="1 2">
    <name type="scientific">Microlunatus ginsengisoli</name>
    <dbReference type="NCBI Taxonomy" id="363863"/>
    <lineage>
        <taxon>Bacteria</taxon>
        <taxon>Bacillati</taxon>
        <taxon>Actinomycetota</taxon>
        <taxon>Actinomycetes</taxon>
        <taxon>Propionibacteriales</taxon>
        <taxon>Propionibacteriaceae</taxon>
        <taxon>Microlunatus</taxon>
    </lineage>
</organism>
<name>A0ABP7AYQ9_9ACTN</name>
<sequence>MTAKDWDQERVEELLSKLSRVPVEGPSRGGPYTGVLHNDLTLELLSYGEDIVPLLVERLPASGFDEAVYIVFVLRELRASEARPAVLALLTDMAERSAGRDLTLRMQIEYFLRDT</sequence>
<proteinExistence type="predicted"/>
<dbReference type="RefSeq" id="WP_344810118.1">
    <property type="nucleotide sequence ID" value="NZ_BAABAB010000056.1"/>
</dbReference>
<evidence type="ECO:0000313" key="2">
    <source>
        <dbReference type="Proteomes" id="UP001501490"/>
    </source>
</evidence>
<comment type="caution">
    <text evidence="1">The sequence shown here is derived from an EMBL/GenBank/DDBJ whole genome shotgun (WGS) entry which is preliminary data.</text>
</comment>
<keyword evidence="2" id="KW-1185">Reference proteome</keyword>
<protein>
    <submittedName>
        <fullName evidence="1">Uncharacterized protein</fullName>
    </submittedName>
</protein>
<evidence type="ECO:0000313" key="1">
    <source>
        <dbReference type="EMBL" id="GAA3643641.1"/>
    </source>
</evidence>
<accession>A0ABP7AYQ9</accession>
<reference evidence="2" key="1">
    <citation type="journal article" date="2019" name="Int. J. Syst. Evol. Microbiol.">
        <title>The Global Catalogue of Microorganisms (GCM) 10K type strain sequencing project: providing services to taxonomists for standard genome sequencing and annotation.</title>
        <authorList>
            <consortium name="The Broad Institute Genomics Platform"/>
            <consortium name="The Broad Institute Genome Sequencing Center for Infectious Disease"/>
            <person name="Wu L."/>
            <person name="Ma J."/>
        </authorList>
    </citation>
    <scope>NUCLEOTIDE SEQUENCE [LARGE SCALE GENOMIC DNA]</scope>
    <source>
        <strain evidence="2">JCM 16929</strain>
    </source>
</reference>
<dbReference type="Proteomes" id="UP001501490">
    <property type="component" value="Unassembled WGS sequence"/>
</dbReference>